<evidence type="ECO:0000256" key="8">
    <source>
        <dbReference type="ARBA" id="ARBA00022842"/>
    </source>
</evidence>
<dbReference type="SUPFAM" id="SSF56784">
    <property type="entry name" value="HAD-like"/>
    <property type="match status" value="1"/>
</dbReference>
<dbReference type="Pfam" id="PF13242">
    <property type="entry name" value="Hydrolase_like"/>
    <property type="match status" value="1"/>
</dbReference>
<evidence type="ECO:0000256" key="5">
    <source>
        <dbReference type="ARBA" id="ARBA00022490"/>
    </source>
</evidence>
<dbReference type="AlphaFoldDB" id="A0A9P6T188"/>
<evidence type="ECO:0000256" key="9">
    <source>
        <dbReference type="ARBA" id="ARBA00023242"/>
    </source>
</evidence>
<comment type="similarity">
    <text evidence="4">Belongs to the HAD-like hydrolase superfamily.</text>
</comment>
<keyword evidence="6" id="KW-0479">Metal-binding</keyword>
<evidence type="ECO:0000256" key="7">
    <source>
        <dbReference type="ARBA" id="ARBA00022801"/>
    </source>
</evidence>
<dbReference type="EMBL" id="JAAAID010000444">
    <property type="protein sequence ID" value="KAG0017442.1"/>
    <property type="molecule type" value="Genomic_DNA"/>
</dbReference>
<dbReference type="GO" id="GO:0016462">
    <property type="term" value="F:pyrophosphatase activity"/>
    <property type="evidence" value="ECO:0007669"/>
    <property type="project" value="UniProtKB-ARBA"/>
</dbReference>
<dbReference type="NCBIfam" id="TIGR01458">
    <property type="entry name" value="HAD-SF-IIA-hyp3"/>
    <property type="match status" value="1"/>
</dbReference>
<keyword evidence="7" id="KW-0378">Hydrolase</keyword>
<evidence type="ECO:0000256" key="12">
    <source>
        <dbReference type="ARBA" id="ARBA00039666"/>
    </source>
</evidence>
<comment type="caution">
    <text evidence="13">The sequence shown here is derived from an EMBL/GenBank/DDBJ whole genome shotgun (WGS) entry which is preliminary data.</text>
</comment>
<keyword evidence="14" id="KW-1185">Reference proteome</keyword>
<sequence length="285" mass="30514">MDIIKASRMHGPIRGVLIDVSGTVHVGDKVIPGAAGALDRLRASGIPFRFCTNTTQSSGDSLANKLRNLGLNVNRDEIFTSLSACRQLVKSRGLRPLLLLETDAKQEFEEIEQSEPHDAVIVGLSPSSFHYDKLNKAFKLLVESKSSSQPTTLIAVHKAKYFADGADGRLSLGPGGFVEALEYASGVKAHVVGKPEKAFFELAIQNMGIELSASSDQSKESSGIVMIGDDVEQDLGGGAAELGLIRCLVQTGKYRANDENRDAFGGLDGTYADFAAVVDYILARQ</sequence>
<dbReference type="Pfam" id="PF13344">
    <property type="entry name" value="Hydrolase_6"/>
    <property type="match status" value="1"/>
</dbReference>
<evidence type="ECO:0000313" key="13">
    <source>
        <dbReference type="EMBL" id="KAG0017442.1"/>
    </source>
</evidence>
<accession>A0A9P6T188</accession>
<dbReference type="GO" id="GO:0016791">
    <property type="term" value="F:phosphatase activity"/>
    <property type="evidence" value="ECO:0007669"/>
    <property type="project" value="InterPro"/>
</dbReference>
<evidence type="ECO:0000256" key="4">
    <source>
        <dbReference type="ARBA" id="ARBA00007958"/>
    </source>
</evidence>
<dbReference type="GO" id="GO:0005737">
    <property type="term" value="C:cytoplasm"/>
    <property type="evidence" value="ECO:0007669"/>
    <property type="project" value="UniProtKB-SubCell"/>
</dbReference>
<dbReference type="InterPro" id="IPR006355">
    <property type="entry name" value="LHPP/HDHD2"/>
</dbReference>
<comment type="function">
    <text evidence="10">Phosphatase that hydrolyzes imidodiphosphate, 3-phosphohistidine and 6-phospholysine. Has broad substrate specificity and can also hydrolyze inorganic diphosphate, but with lower efficiency.</text>
</comment>
<dbReference type="Proteomes" id="UP000703661">
    <property type="component" value="Unassembled WGS sequence"/>
</dbReference>
<dbReference type="InterPro" id="IPR006357">
    <property type="entry name" value="HAD-SF_hydro_IIA"/>
</dbReference>
<evidence type="ECO:0000256" key="10">
    <source>
        <dbReference type="ARBA" id="ARBA00037258"/>
    </source>
</evidence>
<comment type="subcellular location">
    <subcellularLocation>
        <location evidence="3">Cytoplasm</location>
    </subcellularLocation>
    <subcellularLocation>
        <location evidence="2">Nucleus</location>
    </subcellularLocation>
</comment>
<dbReference type="GO" id="GO:0046872">
    <property type="term" value="F:metal ion binding"/>
    <property type="evidence" value="ECO:0007669"/>
    <property type="project" value="UniProtKB-KW"/>
</dbReference>
<evidence type="ECO:0000256" key="3">
    <source>
        <dbReference type="ARBA" id="ARBA00004496"/>
    </source>
</evidence>
<reference evidence="13" key="1">
    <citation type="journal article" date="2020" name="Fungal Divers.">
        <title>Resolving the Mortierellaceae phylogeny through synthesis of multi-gene phylogenetics and phylogenomics.</title>
        <authorList>
            <person name="Vandepol N."/>
            <person name="Liber J."/>
            <person name="Desiro A."/>
            <person name="Na H."/>
            <person name="Kennedy M."/>
            <person name="Barry K."/>
            <person name="Grigoriev I.V."/>
            <person name="Miller A.N."/>
            <person name="O'Donnell K."/>
            <person name="Stajich J.E."/>
            <person name="Bonito G."/>
        </authorList>
    </citation>
    <scope>NUCLEOTIDE SEQUENCE</scope>
    <source>
        <strain evidence="13">NRRL 2769</strain>
    </source>
</reference>
<dbReference type="Gene3D" id="3.40.50.1000">
    <property type="entry name" value="HAD superfamily/HAD-like"/>
    <property type="match status" value="2"/>
</dbReference>
<keyword evidence="8" id="KW-0460">Magnesium</keyword>
<dbReference type="PANTHER" id="PTHR19288">
    <property type="entry name" value="4-NITROPHENYLPHOSPHATASE-RELATED"/>
    <property type="match status" value="1"/>
</dbReference>
<evidence type="ECO:0000256" key="1">
    <source>
        <dbReference type="ARBA" id="ARBA00001946"/>
    </source>
</evidence>
<organism evidence="13 14">
    <name type="scientific">Entomortierella chlamydospora</name>
    <dbReference type="NCBI Taxonomy" id="101097"/>
    <lineage>
        <taxon>Eukaryota</taxon>
        <taxon>Fungi</taxon>
        <taxon>Fungi incertae sedis</taxon>
        <taxon>Mucoromycota</taxon>
        <taxon>Mortierellomycotina</taxon>
        <taxon>Mortierellomycetes</taxon>
        <taxon>Mortierellales</taxon>
        <taxon>Mortierellaceae</taxon>
        <taxon>Entomortierella</taxon>
    </lineage>
</organism>
<evidence type="ECO:0000256" key="11">
    <source>
        <dbReference type="ARBA" id="ARBA00039357"/>
    </source>
</evidence>
<dbReference type="NCBIfam" id="TIGR01460">
    <property type="entry name" value="HAD-SF-IIA"/>
    <property type="match status" value="1"/>
</dbReference>
<keyword evidence="9" id="KW-0539">Nucleus</keyword>
<dbReference type="FunFam" id="3.40.50.1000:FF:000051">
    <property type="entry name" value="Phospholysine phosphohistidine inorganic pyrophosphate phosphatase"/>
    <property type="match status" value="1"/>
</dbReference>
<evidence type="ECO:0000313" key="14">
    <source>
        <dbReference type="Proteomes" id="UP000703661"/>
    </source>
</evidence>
<protein>
    <recommendedName>
        <fullName evidence="12">Haloacid dehalogenase-like hydrolase domain-containing protein 2</fullName>
    </recommendedName>
    <alternativeName>
        <fullName evidence="11">Phospholysine phosphohistidine inorganic pyrophosphate phosphatase</fullName>
    </alternativeName>
</protein>
<dbReference type="InterPro" id="IPR036412">
    <property type="entry name" value="HAD-like_sf"/>
</dbReference>
<dbReference type="PANTHER" id="PTHR19288:SF46">
    <property type="entry name" value="HALOACID DEHALOGENASE-LIKE HYDROLASE DOMAIN-CONTAINING PROTEIN 2"/>
    <property type="match status" value="1"/>
</dbReference>
<evidence type="ECO:0000256" key="2">
    <source>
        <dbReference type="ARBA" id="ARBA00004123"/>
    </source>
</evidence>
<proteinExistence type="inferred from homology"/>
<comment type="cofactor">
    <cofactor evidence="1">
        <name>Mg(2+)</name>
        <dbReference type="ChEBI" id="CHEBI:18420"/>
    </cofactor>
</comment>
<keyword evidence="5" id="KW-0963">Cytoplasm</keyword>
<dbReference type="InterPro" id="IPR023214">
    <property type="entry name" value="HAD_sf"/>
</dbReference>
<evidence type="ECO:0000256" key="6">
    <source>
        <dbReference type="ARBA" id="ARBA00022723"/>
    </source>
</evidence>
<name>A0A9P6T188_9FUNG</name>
<gene>
    <name evidence="13" type="ORF">BGZ80_008284</name>
</gene>
<dbReference type="GO" id="GO:0005634">
    <property type="term" value="C:nucleus"/>
    <property type="evidence" value="ECO:0007669"/>
    <property type="project" value="UniProtKB-SubCell"/>
</dbReference>